<dbReference type="AlphaFoldDB" id="W7T0K1"/>
<proteinExistence type="predicted"/>
<accession>W7T0K1</accession>
<dbReference type="EMBL" id="AZIL01003255">
    <property type="protein sequence ID" value="EWM20267.1"/>
    <property type="molecule type" value="Genomic_DNA"/>
</dbReference>
<evidence type="ECO:0000256" key="1">
    <source>
        <dbReference type="SAM" id="MobiDB-lite"/>
    </source>
</evidence>
<keyword evidence="3" id="KW-1185">Reference proteome</keyword>
<sequence length="76" mass="8659">MVRDHSSRSGMEPEDNAKSGPRKCYTGTGPMQKTRTRRFAQNCGEISSQLHIKGTTRTTRRLVKKGIDYIQIDPYD</sequence>
<comment type="caution">
    <text evidence="2">The sequence shown here is derived from an EMBL/GenBank/DDBJ whole genome shotgun (WGS) entry which is preliminary data.</text>
</comment>
<feature type="region of interest" description="Disordered" evidence="1">
    <location>
        <begin position="1"/>
        <end position="36"/>
    </location>
</feature>
<reference evidence="2 3" key="1">
    <citation type="journal article" date="2014" name="Mol. Plant">
        <title>Chromosome Scale Genome Assembly and Transcriptome Profiling of Nannochloropsis gaditana in Nitrogen Depletion.</title>
        <authorList>
            <person name="Corteggiani Carpinelli E."/>
            <person name="Telatin A."/>
            <person name="Vitulo N."/>
            <person name="Forcato C."/>
            <person name="D'Angelo M."/>
            <person name="Schiavon R."/>
            <person name="Vezzi A."/>
            <person name="Giacometti G.M."/>
            <person name="Morosinotto T."/>
            <person name="Valle G."/>
        </authorList>
    </citation>
    <scope>NUCLEOTIDE SEQUENCE [LARGE SCALE GENOMIC DNA]</scope>
    <source>
        <strain evidence="2 3">B-31</strain>
    </source>
</reference>
<name>W7T0K1_9STRA</name>
<evidence type="ECO:0000313" key="3">
    <source>
        <dbReference type="Proteomes" id="UP000019335"/>
    </source>
</evidence>
<evidence type="ECO:0000313" key="2">
    <source>
        <dbReference type="EMBL" id="EWM20267.1"/>
    </source>
</evidence>
<organism evidence="2 3">
    <name type="scientific">Nannochloropsis gaditana</name>
    <dbReference type="NCBI Taxonomy" id="72520"/>
    <lineage>
        <taxon>Eukaryota</taxon>
        <taxon>Sar</taxon>
        <taxon>Stramenopiles</taxon>
        <taxon>Ochrophyta</taxon>
        <taxon>Eustigmatophyceae</taxon>
        <taxon>Eustigmatales</taxon>
        <taxon>Monodopsidaceae</taxon>
        <taxon>Nannochloropsis</taxon>
    </lineage>
</organism>
<gene>
    <name evidence="2" type="ORF">Naga_100167g14</name>
</gene>
<dbReference type="Proteomes" id="UP000019335">
    <property type="component" value="Unassembled WGS sequence"/>
</dbReference>
<protein>
    <submittedName>
        <fullName evidence="2">Uncharacterized protein</fullName>
    </submittedName>
</protein>